<dbReference type="RefSeq" id="WP_045315702.1">
    <property type="nucleotide sequence ID" value="NZ_JYJG01000292.1"/>
</dbReference>
<evidence type="ECO:0000256" key="3">
    <source>
        <dbReference type="ARBA" id="ARBA00016138"/>
    </source>
</evidence>
<evidence type="ECO:0000256" key="1">
    <source>
        <dbReference type="ARBA" id="ARBA00001964"/>
    </source>
</evidence>
<comment type="function">
    <text evidence="7">The pyruvate dehydrogenase complex catalyzes the overall conversion of pyruvate to acetyl-CoA and CO2.</text>
</comment>
<dbReference type="Gene3D" id="3.40.50.970">
    <property type="match status" value="1"/>
</dbReference>
<dbReference type="SMART" id="SM00861">
    <property type="entry name" value="Transket_pyr"/>
    <property type="match status" value="1"/>
</dbReference>
<dbReference type="Pfam" id="PF02779">
    <property type="entry name" value="Transket_pyr"/>
    <property type="match status" value="1"/>
</dbReference>
<dbReference type="GO" id="GO:0004739">
    <property type="term" value="F:pyruvate dehydrogenase (acetyl-transferring) activity"/>
    <property type="evidence" value="ECO:0007669"/>
    <property type="project" value="UniProtKB-UniRule"/>
</dbReference>
<dbReference type="InterPro" id="IPR009014">
    <property type="entry name" value="Transketo_C/PFOR_II"/>
</dbReference>
<sequence length="337" mass="37086">MTRPERVIGNLNRALHTLLDDDPRAYVIGEDIADPYGGAFKAARGLSDRHPERVISSPISEGGIVGVAAGLALTGNHPVAEMMFSDFAALAFDQLLNFASKSVSMYGRPVPMSMVVRCPTGGNRGYGPTHSQSLQKHFIGIPSLSLYEMSPFHDNADVLTAMLSREQPSMLFEDKTLYTRTMHQSGVVDDLFRYELLDDPSRTARVFPVDCADPDWIILAPGGLTERAVAAMRTLLLEEEITCELLVPSRLYPFTVEPLLATVSRARRICVAEDSAADGTWGEMLAQQLHEHLWRRLDRPVLLLSAQPSVIPTAAHLEHTVLLQTTALRRALSEASQ</sequence>
<dbReference type="SUPFAM" id="SSF52922">
    <property type="entry name" value="TK C-terminal domain-like"/>
    <property type="match status" value="1"/>
</dbReference>
<feature type="domain" description="Transketolase-like pyrimidine-binding" evidence="8">
    <location>
        <begin position="5"/>
        <end position="180"/>
    </location>
</feature>
<evidence type="ECO:0000256" key="6">
    <source>
        <dbReference type="ARBA" id="ARBA00023317"/>
    </source>
</evidence>
<dbReference type="GO" id="GO:0000287">
    <property type="term" value="F:magnesium ion binding"/>
    <property type="evidence" value="ECO:0007669"/>
    <property type="project" value="UniProtKB-ARBA"/>
</dbReference>
<comment type="caution">
    <text evidence="9">The sequence shown here is derived from an EMBL/GenBank/DDBJ whole genome shotgun (WGS) entry which is preliminary data.</text>
</comment>
<dbReference type="PANTHER" id="PTHR11624:SF96">
    <property type="entry name" value="PYRUVATE DEHYDROGENASE E1 COMPONENT SUBUNIT BETA, MITOCHONDRIAL"/>
    <property type="match status" value="1"/>
</dbReference>
<dbReference type="AlphaFoldDB" id="A0A0F0GN96"/>
<proteinExistence type="predicted"/>
<dbReference type="Gene3D" id="3.40.50.920">
    <property type="match status" value="1"/>
</dbReference>
<evidence type="ECO:0000256" key="2">
    <source>
        <dbReference type="ARBA" id="ARBA00012281"/>
    </source>
</evidence>
<dbReference type="Pfam" id="PF02780">
    <property type="entry name" value="Transketolase_C"/>
    <property type="match status" value="1"/>
</dbReference>
<name>A0A0F0GN96_LENAE</name>
<dbReference type="Proteomes" id="UP000033393">
    <property type="component" value="Unassembled WGS sequence"/>
</dbReference>
<dbReference type="InterPro" id="IPR029061">
    <property type="entry name" value="THDP-binding"/>
</dbReference>
<evidence type="ECO:0000256" key="7">
    <source>
        <dbReference type="RuleBase" id="RU364074"/>
    </source>
</evidence>
<evidence type="ECO:0000256" key="4">
    <source>
        <dbReference type="ARBA" id="ARBA00023002"/>
    </source>
</evidence>
<accession>A0A0F0GN96</accession>
<evidence type="ECO:0000313" key="9">
    <source>
        <dbReference type="EMBL" id="KJK43407.1"/>
    </source>
</evidence>
<dbReference type="InterPro" id="IPR005475">
    <property type="entry name" value="Transketolase-like_Pyr-bd"/>
</dbReference>
<organism evidence="9 10">
    <name type="scientific">Lentzea aerocolonigenes</name>
    <name type="common">Lechevalieria aerocolonigenes</name>
    <name type="synonym">Saccharothrix aerocolonigenes</name>
    <dbReference type="NCBI Taxonomy" id="68170"/>
    <lineage>
        <taxon>Bacteria</taxon>
        <taxon>Bacillati</taxon>
        <taxon>Actinomycetota</taxon>
        <taxon>Actinomycetes</taxon>
        <taxon>Pseudonocardiales</taxon>
        <taxon>Pseudonocardiaceae</taxon>
        <taxon>Lentzea</taxon>
    </lineage>
</organism>
<keyword evidence="6 7" id="KW-0670">Pyruvate</keyword>
<keyword evidence="10" id="KW-1185">Reference proteome</keyword>
<keyword evidence="4 7" id="KW-0560">Oxidoreductase</keyword>
<dbReference type="GO" id="GO:0006086">
    <property type="term" value="P:pyruvate decarboxylation to acetyl-CoA"/>
    <property type="evidence" value="ECO:0007669"/>
    <property type="project" value="InterPro"/>
</dbReference>
<dbReference type="InterPro" id="IPR033248">
    <property type="entry name" value="Transketolase_C"/>
</dbReference>
<dbReference type="PATRIC" id="fig|68170.10.peg.8659"/>
<dbReference type="SUPFAM" id="SSF52518">
    <property type="entry name" value="Thiamin diphosphate-binding fold (THDP-binding)"/>
    <property type="match status" value="1"/>
</dbReference>
<evidence type="ECO:0000313" key="10">
    <source>
        <dbReference type="Proteomes" id="UP000033393"/>
    </source>
</evidence>
<comment type="cofactor">
    <cofactor evidence="1 7">
        <name>thiamine diphosphate</name>
        <dbReference type="ChEBI" id="CHEBI:58937"/>
    </cofactor>
</comment>
<evidence type="ECO:0000256" key="5">
    <source>
        <dbReference type="ARBA" id="ARBA00023052"/>
    </source>
</evidence>
<keyword evidence="5 7" id="KW-0786">Thiamine pyrophosphate</keyword>
<dbReference type="OrthoDB" id="3512513at2"/>
<dbReference type="EC" id="1.2.4.1" evidence="2 7"/>
<evidence type="ECO:0000259" key="8">
    <source>
        <dbReference type="SMART" id="SM00861"/>
    </source>
</evidence>
<reference evidence="9 10" key="1">
    <citation type="submission" date="2015-02" db="EMBL/GenBank/DDBJ databases">
        <authorList>
            <person name="Ju K.-S."/>
            <person name="Doroghazi J.R."/>
            <person name="Metcalf W."/>
        </authorList>
    </citation>
    <scope>NUCLEOTIDE SEQUENCE [LARGE SCALE GENOMIC DNA]</scope>
    <source>
        <strain evidence="9 10">NRRL B-16140</strain>
    </source>
</reference>
<protein>
    <recommendedName>
        <fullName evidence="3 7">Pyruvate dehydrogenase E1 component subunit beta</fullName>
        <ecNumber evidence="2 7">1.2.4.1</ecNumber>
    </recommendedName>
</protein>
<dbReference type="PANTHER" id="PTHR11624">
    <property type="entry name" value="DEHYDROGENASE RELATED"/>
    <property type="match status" value="1"/>
</dbReference>
<dbReference type="EMBL" id="JYJG01000292">
    <property type="protein sequence ID" value="KJK43407.1"/>
    <property type="molecule type" value="Genomic_DNA"/>
</dbReference>
<dbReference type="InterPro" id="IPR027110">
    <property type="entry name" value="PDHB_mito-type"/>
</dbReference>
<gene>
    <name evidence="9" type="ORF">UK23_33345</name>
</gene>
<comment type="catalytic activity">
    <reaction evidence="7">
        <text>N(6)-[(R)-lipoyl]-L-lysyl-[protein] + pyruvate + H(+) = N(6)-[(R)-S(8)-acetyldihydrolipoyl]-L-lysyl-[protein] + CO2</text>
        <dbReference type="Rhea" id="RHEA:19189"/>
        <dbReference type="Rhea" id="RHEA-COMP:10474"/>
        <dbReference type="Rhea" id="RHEA-COMP:10478"/>
        <dbReference type="ChEBI" id="CHEBI:15361"/>
        <dbReference type="ChEBI" id="CHEBI:15378"/>
        <dbReference type="ChEBI" id="CHEBI:16526"/>
        <dbReference type="ChEBI" id="CHEBI:83099"/>
        <dbReference type="ChEBI" id="CHEBI:83111"/>
        <dbReference type="EC" id="1.2.4.1"/>
    </reaction>
</comment>